<reference evidence="2" key="1">
    <citation type="journal article" date="2019" name="Sci. Rep.">
        <title>Draft genome of Tanacetum cinerariifolium, the natural source of mosquito coil.</title>
        <authorList>
            <person name="Yamashiro T."/>
            <person name="Shiraishi A."/>
            <person name="Satake H."/>
            <person name="Nakayama K."/>
        </authorList>
    </citation>
    <scope>NUCLEOTIDE SEQUENCE</scope>
</reference>
<dbReference type="PANTHER" id="PTHR42648:SF28">
    <property type="entry name" value="TRANSPOSON-ENCODED PROTEIN WITH RIBONUCLEASE H-LIKE AND RETROVIRUS ZINC FINGER-LIKE DOMAINS"/>
    <property type="match status" value="1"/>
</dbReference>
<proteinExistence type="predicted"/>
<sequence>NKFEVFNTLKKWKVMVENVTNLRVKFLKFDNGGEYSSREFIEYYAENGIKMLKTVPKSPQHNGVAKRMNQTTNERGKTIRLHVGIPKILWVI</sequence>
<feature type="non-terminal residue" evidence="2">
    <location>
        <position position="1"/>
    </location>
</feature>
<organism evidence="2">
    <name type="scientific">Tanacetum cinerariifolium</name>
    <name type="common">Dalmatian daisy</name>
    <name type="synonym">Chrysanthemum cinerariifolium</name>
    <dbReference type="NCBI Taxonomy" id="118510"/>
    <lineage>
        <taxon>Eukaryota</taxon>
        <taxon>Viridiplantae</taxon>
        <taxon>Streptophyta</taxon>
        <taxon>Embryophyta</taxon>
        <taxon>Tracheophyta</taxon>
        <taxon>Spermatophyta</taxon>
        <taxon>Magnoliopsida</taxon>
        <taxon>eudicotyledons</taxon>
        <taxon>Gunneridae</taxon>
        <taxon>Pentapetalae</taxon>
        <taxon>asterids</taxon>
        <taxon>campanulids</taxon>
        <taxon>Asterales</taxon>
        <taxon>Asteraceae</taxon>
        <taxon>Asteroideae</taxon>
        <taxon>Anthemideae</taxon>
        <taxon>Anthemidinae</taxon>
        <taxon>Tanacetum</taxon>
    </lineage>
</organism>
<dbReference type="InterPro" id="IPR036397">
    <property type="entry name" value="RNaseH_sf"/>
</dbReference>
<dbReference type="SUPFAM" id="SSF53098">
    <property type="entry name" value="Ribonuclease H-like"/>
    <property type="match status" value="1"/>
</dbReference>
<dbReference type="GO" id="GO:0003676">
    <property type="term" value="F:nucleic acid binding"/>
    <property type="evidence" value="ECO:0007669"/>
    <property type="project" value="InterPro"/>
</dbReference>
<protein>
    <submittedName>
        <fullName evidence="2">Retrovirus-related Pol polyprotein from transposon TNT 1-94</fullName>
    </submittedName>
</protein>
<accession>A0A699URQ7</accession>
<dbReference type="AlphaFoldDB" id="A0A699URQ7"/>
<dbReference type="InterPro" id="IPR012337">
    <property type="entry name" value="RNaseH-like_sf"/>
</dbReference>
<dbReference type="InterPro" id="IPR001584">
    <property type="entry name" value="Integrase_cat-core"/>
</dbReference>
<dbReference type="EMBL" id="BKCJ011347677">
    <property type="protein sequence ID" value="GFD23819.1"/>
    <property type="molecule type" value="Genomic_DNA"/>
</dbReference>
<comment type="caution">
    <text evidence="2">The sequence shown here is derived from an EMBL/GenBank/DDBJ whole genome shotgun (WGS) entry which is preliminary data.</text>
</comment>
<gene>
    <name evidence="2" type="ORF">Tci_895788</name>
</gene>
<feature type="domain" description="Integrase catalytic" evidence="1">
    <location>
        <begin position="1"/>
        <end position="92"/>
    </location>
</feature>
<dbReference type="PANTHER" id="PTHR42648">
    <property type="entry name" value="TRANSPOSASE, PUTATIVE-RELATED"/>
    <property type="match status" value="1"/>
</dbReference>
<dbReference type="InterPro" id="IPR039537">
    <property type="entry name" value="Retrotran_Ty1/copia-like"/>
</dbReference>
<name>A0A699URQ7_TANCI</name>
<dbReference type="GO" id="GO:0015074">
    <property type="term" value="P:DNA integration"/>
    <property type="evidence" value="ECO:0007669"/>
    <property type="project" value="InterPro"/>
</dbReference>
<dbReference type="Gene3D" id="3.30.420.10">
    <property type="entry name" value="Ribonuclease H-like superfamily/Ribonuclease H"/>
    <property type="match status" value="1"/>
</dbReference>
<evidence type="ECO:0000259" key="1">
    <source>
        <dbReference type="PROSITE" id="PS50994"/>
    </source>
</evidence>
<evidence type="ECO:0000313" key="2">
    <source>
        <dbReference type="EMBL" id="GFD23819.1"/>
    </source>
</evidence>
<dbReference type="PROSITE" id="PS50994">
    <property type="entry name" value="INTEGRASE"/>
    <property type="match status" value="1"/>
</dbReference>